<proteinExistence type="inferred from homology"/>
<gene>
    <name evidence="4" type="primary">dacB</name>
    <name evidence="4" type="ORF">ACFS6H_12965</name>
</gene>
<keyword evidence="4" id="KW-0121">Carboxypeptidase</keyword>
<feature type="chain" id="PRO_5047423751" evidence="3">
    <location>
        <begin position="20"/>
        <end position="464"/>
    </location>
</feature>
<feature type="signal peptide" evidence="3">
    <location>
        <begin position="1"/>
        <end position="19"/>
    </location>
</feature>
<dbReference type="GO" id="GO:0009002">
    <property type="term" value="F:serine-type D-Ala-D-Ala carboxypeptidase activity"/>
    <property type="evidence" value="ECO:0007669"/>
    <property type="project" value="UniProtKB-EC"/>
</dbReference>
<dbReference type="EMBL" id="JBHUOZ010000003">
    <property type="protein sequence ID" value="MFD2920631.1"/>
    <property type="molecule type" value="Genomic_DNA"/>
</dbReference>
<dbReference type="Gene3D" id="3.50.80.20">
    <property type="entry name" value="D-Ala-D-Ala carboxypeptidase C, peptidase S13"/>
    <property type="match status" value="1"/>
</dbReference>
<accession>A0ABW6A8K6</accession>
<name>A0ABW6A8K6_9BACT</name>
<keyword evidence="3" id="KW-0732">Signal</keyword>
<dbReference type="EC" id="3.4.16.4" evidence="4"/>
<evidence type="ECO:0000313" key="4">
    <source>
        <dbReference type="EMBL" id="MFD2920631.1"/>
    </source>
</evidence>
<comment type="caution">
    <text evidence="4">The sequence shown here is derived from an EMBL/GenBank/DDBJ whole genome shotgun (WGS) entry which is preliminary data.</text>
</comment>
<evidence type="ECO:0000256" key="1">
    <source>
        <dbReference type="ARBA" id="ARBA00006096"/>
    </source>
</evidence>
<dbReference type="InterPro" id="IPR012338">
    <property type="entry name" value="Beta-lactam/transpept-like"/>
</dbReference>
<evidence type="ECO:0000256" key="2">
    <source>
        <dbReference type="ARBA" id="ARBA00022801"/>
    </source>
</evidence>
<dbReference type="PANTHER" id="PTHR30023">
    <property type="entry name" value="D-ALANYL-D-ALANINE CARBOXYPEPTIDASE"/>
    <property type="match status" value="1"/>
</dbReference>
<protein>
    <submittedName>
        <fullName evidence="4">D-alanyl-D-alanine carboxypeptidase/D-alanyl-D-alanine-endopeptidase</fullName>
        <ecNumber evidence="4">3.4.16.4</ecNumber>
    </submittedName>
</protein>
<dbReference type="InterPro" id="IPR000667">
    <property type="entry name" value="Peptidase_S13"/>
</dbReference>
<sequence length="464" mass="50509">MHRFLLLLFLIIQTVGVPAQTVGAKIAAAFNNFEKDTLYQNASVSLYVIEAATGKLVFDKNSRMGLAPASTQKIITSVSAYELLGQDYKFITNIGYTGAIANGVLKGDLIVSGSGDPTLGSWRWESTKPDNVLDEWIKKLKATGIQKIDGRLQVNTGSFVYQAIPDGWIWQDIGNYYGTGAYALNWKENQFDLQLTSGNAVGDAVLVKKDGAPVDYHNELRAAAKGTGDNAYLYFDGSISGTIPAGEKNFTISAADTNPAATLLTDLDLRLKASGMVNKTELTDGHDRSKSHGANAAGVIIKPVVQQVSPVMDSIIYWFNKKSINLYGEALIKAIALQNNKPAATDEGVKLVRDFWKQQGIGSGELNMKDGSGLSPLNRVTTHAQVEILKYARGKSWFPAFYDALPEYNGMKMKSGTISGVKGFCGYHKAKDGKEYIYSFLVNNYQGSASGLVQKMYKVLNELK</sequence>
<dbReference type="SUPFAM" id="SSF56601">
    <property type="entry name" value="beta-lactamase/transpeptidase-like"/>
    <property type="match status" value="1"/>
</dbReference>
<dbReference type="Gene3D" id="3.40.710.10">
    <property type="entry name" value="DD-peptidase/beta-lactamase superfamily"/>
    <property type="match status" value="2"/>
</dbReference>
<dbReference type="RefSeq" id="WP_386099361.1">
    <property type="nucleotide sequence ID" value="NZ_JBHUOZ010000003.1"/>
</dbReference>
<evidence type="ECO:0000313" key="5">
    <source>
        <dbReference type="Proteomes" id="UP001597511"/>
    </source>
</evidence>
<comment type="similarity">
    <text evidence="1">Belongs to the peptidase S13 family.</text>
</comment>
<keyword evidence="4" id="KW-0645">Protease</keyword>
<dbReference type="PANTHER" id="PTHR30023:SF0">
    <property type="entry name" value="PENICILLIN-SENSITIVE CARBOXYPEPTIDASE A"/>
    <property type="match status" value="1"/>
</dbReference>
<dbReference type="Proteomes" id="UP001597511">
    <property type="component" value="Unassembled WGS sequence"/>
</dbReference>
<dbReference type="Pfam" id="PF02113">
    <property type="entry name" value="Peptidase_S13"/>
    <property type="match status" value="1"/>
</dbReference>
<keyword evidence="5" id="KW-1185">Reference proteome</keyword>
<evidence type="ECO:0000256" key="3">
    <source>
        <dbReference type="SAM" id="SignalP"/>
    </source>
</evidence>
<dbReference type="PRINTS" id="PR00922">
    <property type="entry name" value="DADACBPTASE3"/>
</dbReference>
<reference evidence="5" key="1">
    <citation type="journal article" date="2019" name="Int. J. Syst. Evol. Microbiol.">
        <title>The Global Catalogue of Microorganisms (GCM) 10K type strain sequencing project: providing services to taxonomists for standard genome sequencing and annotation.</title>
        <authorList>
            <consortium name="The Broad Institute Genomics Platform"/>
            <consortium name="The Broad Institute Genome Sequencing Center for Infectious Disease"/>
            <person name="Wu L."/>
            <person name="Ma J."/>
        </authorList>
    </citation>
    <scope>NUCLEOTIDE SEQUENCE [LARGE SCALE GENOMIC DNA]</scope>
    <source>
        <strain evidence="5">KCTC 23299</strain>
    </source>
</reference>
<organism evidence="4 5">
    <name type="scientific">Terrimonas rubra</name>
    <dbReference type="NCBI Taxonomy" id="1035890"/>
    <lineage>
        <taxon>Bacteria</taxon>
        <taxon>Pseudomonadati</taxon>
        <taxon>Bacteroidota</taxon>
        <taxon>Chitinophagia</taxon>
        <taxon>Chitinophagales</taxon>
        <taxon>Chitinophagaceae</taxon>
        <taxon>Terrimonas</taxon>
    </lineage>
</organism>
<dbReference type="NCBIfam" id="TIGR00666">
    <property type="entry name" value="PBP4"/>
    <property type="match status" value="1"/>
</dbReference>
<keyword evidence="2 4" id="KW-0378">Hydrolase</keyword>